<evidence type="ECO:0000313" key="3">
    <source>
        <dbReference type="Proteomes" id="UP000800094"/>
    </source>
</evidence>
<feature type="transmembrane region" description="Helical" evidence="1">
    <location>
        <begin position="85"/>
        <end position="102"/>
    </location>
</feature>
<keyword evidence="1" id="KW-0812">Transmembrane</keyword>
<feature type="transmembrane region" description="Helical" evidence="1">
    <location>
        <begin position="43"/>
        <end position="65"/>
    </location>
</feature>
<protein>
    <submittedName>
        <fullName evidence="2">Uncharacterized protein</fullName>
    </submittedName>
</protein>
<keyword evidence="1" id="KW-0472">Membrane</keyword>
<reference evidence="2" key="1">
    <citation type="journal article" date="2020" name="Stud. Mycol.">
        <title>101 Dothideomycetes genomes: a test case for predicting lifestyles and emergence of pathogens.</title>
        <authorList>
            <person name="Haridas S."/>
            <person name="Albert R."/>
            <person name="Binder M."/>
            <person name="Bloem J."/>
            <person name="Labutti K."/>
            <person name="Salamov A."/>
            <person name="Andreopoulos B."/>
            <person name="Baker S."/>
            <person name="Barry K."/>
            <person name="Bills G."/>
            <person name="Bluhm B."/>
            <person name="Cannon C."/>
            <person name="Castanera R."/>
            <person name="Culley D."/>
            <person name="Daum C."/>
            <person name="Ezra D."/>
            <person name="Gonzalez J."/>
            <person name="Henrissat B."/>
            <person name="Kuo A."/>
            <person name="Liang C."/>
            <person name="Lipzen A."/>
            <person name="Lutzoni F."/>
            <person name="Magnuson J."/>
            <person name="Mondo S."/>
            <person name="Nolan M."/>
            <person name="Ohm R."/>
            <person name="Pangilinan J."/>
            <person name="Park H.-J."/>
            <person name="Ramirez L."/>
            <person name="Alfaro M."/>
            <person name="Sun H."/>
            <person name="Tritt A."/>
            <person name="Yoshinaga Y."/>
            <person name="Zwiers L.-H."/>
            <person name="Turgeon B."/>
            <person name="Goodwin S."/>
            <person name="Spatafora J."/>
            <person name="Crous P."/>
            <person name="Grigoriev I."/>
        </authorList>
    </citation>
    <scope>NUCLEOTIDE SEQUENCE</scope>
    <source>
        <strain evidence="2">CBS 122368</strain>
    </source>
</reference>
<evidence type="ECO:0000256" key="1">
    <source>
        <dbReference type="SAM" id="Phobius"/>
    </source>
</evidence>
<keyword evidence="1" id="KW-1133">Transmembrane helix</keyword>
<dbReference type="EMBL" id="ML987189">
    <property type="protein sequence ID" value="KAF2256946.1"/>
    <property type="molecule type" value="Genomic_DNA"/>
</dbReference>
<evidence type="ECO:0000313" key="2">
    <source>
        <dbReference type="EMBL" id="KAF2256946.1"/>
    </source>
</evidence>
<sequence>MSFLANASTLPPPLPESEWIGKSELNYTALHQKLAEPLGCLKIPMGVLGFYVYLALHVVSINSIYQAVRAHKKLEKTSHPEGSQVGFIGSCLTFAFSLLILIDSCSTAHACSLKYGNLGISNLMGIIWSSLTQVASLFGLLGSVPCFSTDVRIGLWTFAILAYGCSWFVNLAPGFIMSAGIFQEGGVVRAHNVNFFRWLDAVKLNATLVSEIPAMLLAAAVVVWGVLYYAHTANGATKTAKRIAKYTLACAVYVFILFWTGAAYVSLGQIFGSPWGTWWVVQKMGKLYAAWIAVFSFFLTMLSLGGLGG</sequence>
<proteinExistence type="predicted"/>
<feature type="transmembrane region" description="Helical" evidence="1">
    <location>
        <begin position="212"/>
        <end position="231"/>
    </location>
</feature>
<keyword evidence="3" id="KW-1185">Reference proteome</keyword>
<dbReference type="RefSeq" id="XP_033691950.1">
    <property type="nucleotide sequence ID" value="XM_033826415.1"/>
</dbReference>
<accession>A0A6A6J2U3</accession>
<organism evidence="2 3">
    <name type="scientific">Trematosphaeria pertusa</name>
    <dbReference type="NCBI Taxonomy" id="390896"/>
    <lineage>
        <taxon>Eukaryota</taxon>
        <taxon>Fungi</taxon>
        <taxon>Dikarya</taxon>
        <taxon>Ascomycota</taxon>
        <taxon>Pezizomycotina</taxon>
        <taxon>Dothideomycetes</taxon>
        <taxon>Pleosporomycetidae</taxon>
        <taxon>Pleosporales</taxon>
        <taxon>Massarineae</taxon>
        <taxon>Trematosphaeriaceae</taxon>
        <taxon>Trematosphaeria</taxon>
    </lineage>
</organism>
<dbReference type="AlphaFoldDB" id="A0A6A6J2U3"/>
<feature type="transmembrane region" description="Helical" evidence="1">
    <location>
        <begin position="243"/>
        <end position="267"/>
    </location>
</feature>
<dbReference type="Proteomes" id="UP000800094">
    <property type="component" value="Unassembled WGS sequence"/>
</dbReference>
<feature type="transmembrane region" description="Helical" evidence="1">
    <location>
        <begin position="287"/>
        <end position="307"/>
    </location>
</feature>
<feature type="transmembrane region" description="Helical" evidence="1">
    <location>
        <begin position="122"/>
        <end position="141"/>
    </location>
</feature>
<dbReference type="GeneID" id="54579745"/>
<feature type="transmembrane region" description="Helical" evidence="1">
    <location>
        <begin position="153"/>
        <end position="176"/>
    </location>
</feature>
<dbReference type="OrthoDB" id="3780973at2759"/>
<name>A0A6A6J2U3_9PLEO</name>
<gene>
    <name evidence="2" type="ORF">BU26DRAFT_499536</name>
</gene>